<sequence length="60" mass="6828">MTSELSSLGSLSKHSNSLFCPVLFFVQWIFSKASVDLFACNKNRLSSALFYLRFTLCSFH</sequence>
<name>A0A2C9UTU6_MANES</name>
<accession>A0A2C9UTU6</accession>
<dbReference type="AlphaFoldDB" id="A0A2C9UTU6"/>
<evidence type="ECO:0000313" key="1">
    <source>
        <dbReference type="EMBL" id="OAY34828.1"/>
    </source>
</evidence>
<reference evidence="1" key="1">
    <citation type="submission" date="2016-02" db="EMBL/GenBank/DDBJ databases">
        <title>WGS assembly of Manihot esculenta.</title>
        <authorList>
            <person name="Bredeson J.V."/>
            <person name="Prochnik S.E."/>
            <person name="Lyons J.B."/>
            <person name="Schmutz J."/>
            <person name="Grimwood J."/>
            <person name="Vrebalov J."/>
            <person name="Bart R.S."/>
            <person name="Amuge T."/>
            <person name="Ferguson M.E."/>
            <person name="Green R."/>
            <person name="Putnam N."/>
            <person name="Stites J."/>
            <person name="Rounsley S."/>
            <person name="Rokhsar D.S."/>
        </authorList>
    </citation>
    <scope>NUCLEOTIDE SEQUENCE [LARGE SCALE GENOMIC DNA]</scope>
    <source>
        <tissue evidence="1">Leaf</tissue>
    </source>
</reference>
<organism evidence="1">
    <name type="scientific">Manihot esculenta</name>
    <name type="common">Cassava</name>
    <name type="synonym">Jatropha manihot</name>
    <dbReference type="NCBI Taxonomy" id="3983"/>
    <lineage>
        <taxon>Eukaryota</taxon>
        <taxon>Viridiplantae</taxon>
        <taxon>Streptophyta</taxon>
        <taxon>Embryophyta</taxon>
        <taxon>Tracheophyta</taxon>
        <taxon>Spermatophyta</taxon>
        <taxon>Magnoliopsida</taxon>
        <taxon>eudicotyledons</taxon>
        <taxon>Gunneridae</taxon>
        <taxon>Pentapetalae</taxon>
        <taxon>rosids</taxon>
        <taxon>fabids</taxon>
        <taxon>Malpighiales</taxon>
        <taxon>Euphorbiaceae</taxon>
        <taxon>Crotonoideae</taxon>
        <taxon>Manihoteae</taxon>
        <taxon>Manihot</taxon>
    </lineage>
</organism>
<protein>
    <submittedName>
        <fullName evidence="1">Uncharacterized protein</fullName>
    </submittedName>
</protein>
<proteinExistence type="predicted"/>
<gene>
    <name evidence="1" type="ORF">MANES_12G049900</name>
</gene>
<dbReference type="EMBL" id="CM004398">
    <property type="protein sequence ID" value="OAY34828.1"/>
    <property type="molecule type" value="Genomic_DNA"/>
</dbReference>